<evidence type="ECO:0000313" key="3">
    <source>
        <dbReference type="Proteomes" id="UP001179280"/>
    </source>
</evidence>
<evidence type="ECO:0008006" key="4">
    <source>
        <dbReference type="Google" id="ProtNLM"/>
    </source>
</evidence>
<dbReference type="PIRSF" id="PIRSF029895">
    <property type="entry name" value="SpoIV"/>
    <property type="match status" value="1"/>
</dbReference>
<keyword evidence="1" id="KW-1133">Transmembrane helix</keyword>
<dbReference type="EMBL" id="JAFBCV010000003">
    <property type="protein sequence ID" value="MBM7838095.1"/>
    <property type="molecule type" value="Genomic_DNA"/>
</dbReference>
<protein>
    <recommendedName>
        <fullName evidence="4">Sporulation protein YqfD</fullName>
    </recommendedName>
</protein>
<keyword evidence="1" id="KW-0472">Membrane</keyword>
<keyword evidence="1" id="KW-0812">Transmembrane</keyword>
<sequence>MRNEMSKSFKGNVTVEAEGNYPEQFVNKCVKEGVQIWNVAKLADGVLQFDIALTDIPKMRKLFRQSGMKIRFKQRRGIPFLINRMKIRVGFAVGMLLFIGIILFASNMVWGHTIKGATPHVEQKLNEVIQEIGIEKGALAFRLPKPDEIQRIVTDRISEATWIGVRKKGTTYEFEVVEQVRQTEPERLSPRHLVASKKAVIRKMFVEDGKAVTRTNEVVNEGDLLVSGFIGVEGEEQTIAAKASIIGEIWYTSTISMPMEQTFTALTGEQKNKRMITFGDVEIPYWNFTKPDYAAYETFEKETNLSLFGYRLPFQFSILEQRETFAFKRAYTKEEAIDVLKKQAREELKGKLPDEAEIKTEHILQEVVENDTVSIKIHYQVLEEIAQEKPIIQGD</sequence>
<accession>A0ABS2STF7</accession>
<dbReference type="InterPro" id="IPR010690">
    <property type="entry name" value="YqfD"/>
</dbReference>
<comment type="caution">
    <text evidence="2">The sequence shown here is derived from an EMBL/GenBank/DDBJ whole genome shotgun (WGS) entry which is preliminary data.</text>
</comment>
<name>A0ABS2STF7_9BACI</name>
<dbReference type="RefSeq" id="WP_204465228.1">
    <property type="nucleotide sequence ID" value="NZ_JAFBCV010000003.1"/>
</dbReference>
<evidence type="ECO:0000313" key="2">
    <source>
        <dbReference type="EMBL" id="MBM7838095.1"/>
    </source>
</evidence>
<organism evidence="2 3">
    <name type="scientific">Shouchella xiaoxiensis</name>
    <dbReference type="NCBI Taxonomy" id="766895"/>
    <lineage>
        <taxon>Bacteria</taxon>
        <taxon>Bacillati</taxon>
        <taxon>Bacillota</taxon>
        <taxon>Bacilli</taxon>
        <taxon>Bacillales</taxon>
        <taxon>Bacillaceae</taxon>
        <taxon>Shouchella</taxon>
    </lineage>
</organism>
<evidence type="ECO:0000256" key="1">
    <source>
        <dbReference type="SAM" id="Phobius"/>
    </source>
</evidence>
<reference evidence="2" key="1">
    <citation type="submission" date="2021-01" db="EMBL/GenBank/DDBJ databases">
        <title>Genomic Encyclopedia of Type Strains, Phase IV (KMG-IV): sequencing the most valuable type-strain genomes for metagenomic binning, comparative biology and taxonomic classification.</title>
        <authorList>
            <person name="Goeker M."/>
        </authorList>
    </citation>
    <scope>NUCLEOTIDE SEQUENCE</scope>
    <source>
        <strain evidence="2">DSM 21943</strain>
    </source>
</reference>
<keyword evidence="3" id="KW-1185">Reference proteome</keyword>
<gene>
    <name evidence="2" type="ORF">JOC54_001326</name>
</gene>
<dbReference type="Pfam" id="PF06898">
    <property type="entry name" value="YqfD"/>
    <property type="match status" value="1"/>
</dbReference>
<feature type="transmembrane region" description="Helical" evidence="1">
    <location>
        <begin position="89"/>
        <end position="110"/>
    </location>
</feature>
<proteinExistence type="predicted"/>
<dbReference type="Proteomes" id="UP001179280">
    <property type="component" value="Unassembled WGS sequence"/>
</dbReference>
<dbReference type="NCBIfam" id="TIGR02876">
    <property type="entry name" value="spore_yqfD"/>
    <property type="match status" value="1"/>
</dbReference>